<evidence type="ECO:0000313" key="5">
    <source>
        <dbReference type="EMBL" id="QAT16496.1"/>
    </source>
</evidence>
<evidence type="ECO:0000256" key="2">
    <source>
        <dbReference type="ARBA" id="ARBA00022827"/>
    </source>
</evidence>
<dbReference type="Gene3D" id="3.30.465.10">
    <property type="match status" value="1"/>
</dbReference>
<reference evidence="5 6" key="1">
    <citation type="submission" date="2017-01" db="EMBL/GenBank/DDBJ databases">
        <title>First insights into the biology of 'candidatus Vampirococcus archaeovorus'.</title>
        <authorList>
            <person name="Kizina J."/>
            <person name="Jordan S."/>
            <person name="Stueber K."/>
            <person name="Reinhardt R."/>
            <person name="Harder J."/>
        </authorList>
    </citation>
    <scope>NUCLEOTIDE SEQUENCE [LARGE SCALE GENOMIC DNA]</scope>
    <source>
        <strain evidence="5 6">LiM</strain>
    </source>
</reference>
<dbReference type="InterPro" id="IPR002346">
    <property type="entry name" value="Mopterin_DH_FAD-bd"/>
</dbReference>
<accession>A0A410P2X3</accession>
<dbReference type="InterPro" id="IPR036683">
    <property type="entry name" value="CO_DH_flav_C_dom_sf"/>
</dbReference>
<dbReference type="SUPFAM" id="SSF55447">
    <property type="entry name" value="CO dehydrogenase flavoprotein C-terminal domain-like"/>
    <property type="match status" value="1"/>
</dbReference>
<keyword evidence="2" id="KW-0274">FAD</keyword>
<protein>
    <submittedName>
        <fullName evidence="5">Carbon monoxide dehydrogenase medium chain</fullName>
    </submittedName>
</protein>
<organism evidence="5 6">
    <name type="scientific">Velamenicoccus archaeovorus</name>
    <dbReference type="NCBI Taxonomy" id="1930593"/>
    <lineage>
        <taxon>Bacteria</taxon>
        <taxon>Pseudomonadati</taxon>
        <taxon>Candidatus Omnitrophota</taxon>
        <taxon>Candidatus Velamenicoccus</taxon>
    </lineage>
</organism>
<evidence type="ECO:0000259" key="4">
    <source>
        <dbReference type="PROSITE" id="PS51387"/>
    </source>
</evidence>
<keyword evidence="3" id="KW-0560">Oxidoreductase</keyword>
<dbReference type="EMBL" id="CP019384">
    <property type="protein sequence ID" value="QAT16496.1"/>
    <property type="molecule type" value="Genomic_DNA"/>
</dbReference>
<evidence type="ECO:0000313" key="6">
    <source>
        <dbReference type="Proteomes" id="UP000287243"/>
    </source>
</evidence>
<evidence type="ECO:0000256" key="1">
    <source>
        <dbReference type="ARBA" id="ARBA00022630"/>
    </source>
</evidence>
<sequence length="277" mass="30108">MPILKDFRYHAPVSVDEALALLRKCEKPVVLAGGTFVLNTLKKTAAYPTDVIGLRKIAPLHGIRDTARETAIGSMTTLAEIASSPVIREHFAVLAEAAARAATTPLRHMATIGGNVASRFFWVDLPVVLMALGAKAAWSGVKTKKTLTIEDFLALTGQEARGILTEIVLPKSGLTGVYFRHTQTIEVDVPIVAIAFAARRQADAVKDVRCIVNTTLSRPVRLAGTASYFETTDIKKWKAAEAAEALRGDLQQSKLDDYRLHCLCADLELLIGKFKQT</sequence>
<dbReference type="InterPro" id="IPR016167">
    <property type="entry name" value="FAD-bd_PCMH_sub1"/>
</dbReference>
<evidence type="ECO:0000256" key="3">
    <source>
        <dbReference type="ARBA" id="ARBA00023002"/>
    </source>
</evidence>
<dbReference type="Gene3D" id="3.30.43.10">
    <property type="entry name" value="Uridine Diphospho-n-acetylenolpyruvylglucosamine Reductase, domain 2"/>
    <property type="match status" value="1"/>
</dbReference>
<dbReference type="InterPro" id="IPR036318">
    <property type="entry name" value="FAD-bd_PCMH-like_sf"/>
</dbReference>
<dbReference type="Proteomes" id="UP000287243">
    <property type="component" value="Chromosome"/>
</dbReference>
<dbReference type="KEGG" id="vai:BU251_01515"/>
<keyword evidence="1" id="KW-0285">Flavoprotein</keyword>
<dbReference type="AlphaFoldDB" id="A0A410P2X3"/>
<dbReference type="Gene3D" id="3.30.390.50">
    <property type="entry name" value="CO dehydrogenase flavoprotein, C-terminal domain"/>
    <property type="match status" value="1"/>
</dbReference>
<dbReference type="InterPro" id="IPR051312">
    <property type="entry name" value="Diverse_Substr_Oxidored"/>
</dbReference>
<proteinExistence type="predicted"/>
<gene>
    <name evidence="5" type="ORF">BU251_01515</name>
</gene>
<dbReference type="SUPFAM" id="SSF56176">
    <property type="entry name" value="FAD-binding/transporter-associated domain-like"/>
    <property type="match status" value="1"/>
</dbReference>
<dbReference type="GO" id="GO:0071949">
    <property type="term" value="F:FAD binding"/>
    <property type="evidence" value="ECO:0007669"/>
    <property type="project" value="InterPro"/>
</dbReference>
<dbReference type="PROSITE" id="PS51387">
    <property type="entry name" value="FAD_PCMH"/>
    <property type="match status" value="1"/>
</dbReference>
<name>A0A410P2X3_VELA1</name>
<dbReference type="PANTHER" id="PTHR42659">
    <property type="entry name" value="XANTHINE DEHYDROGENASE SUBUNIT C-RELATED"/>
    <property type="match status" value="1"/>
</dbReference>
<dbReference type="OrthoDB" id="9789842at2"/>
<dbReference type="InterPro" id="IPR016169">
    <property type="entry name" value="FAD-bd_PCMH_sub2"/>
</dbReference>
<keyword evidence="6" id="KW-1185">Reference proteome</keyword>
<dbReference type="InterPro" id="IPR016166">
    <property type="entry name" value="FAD-bd_PCMH"/>
</dbReference>
<dbReference type="RefSeq" id="WP_128699135.1">
    <property type="nucleotide sequence ID" value="NZ_CP019384.1"/>
</dbReference>
<dbReference type="Pfam" id="PF00941">
    <property type="entry name" value="FAD_binding_5"/>
    <property type="match status" value="1"/>
</dbReference>
<dbReference type="PANTHER" id="PTHR42659:SF2">
    <property type="entry name" value="XANTHINE DEHYDROGENASE SUBUNIT C-RELATED"/>
    <property type="match status" value="1"/>
</dbReference>
<feature type="domain" description="FAD-binding PCMH-type" evidence="4">
    <location>
        <begin position="2"/>
        <end position="174"/>
    </location>
</feature>
<dbReference type="GO" id="GO:0016491">
    <property type="term" value="F:oxidoreductase activity"/>
    <property type="evidence" value="ECO:0007669"/>
    <property type="project" value="UniProtKB-KW"/>
</dbReference>